<gene>
    <name evidence="1" type="ORF">PQ472_00325</name>
</gene>
<organism evidence="1 2">
    <name type="scientific">Lacticaseibacillus pabuli</name>
    <dbReference type="NCBI Taxonomy" id="3025672"/>
    <lineage>
        <taxon>Bacteria</taxon>
        <taxon>Bacillati</taxon>
        <taxon>Bacillota</taxon>
        <taxon>Bacilli</taxon>
        <taxon>Lactobacillales</taxon>
        <taxon>Lactobacillaceae</taxon>
        <taxon>Lacticaseibacillus</taxon>
    </lineage>
</organism>
<proteinExistence type="predicted"/>
<accession>A0ABY7WTD7</accession>
<name>A0ABY7WTD7_9LACO</name>
<reference evidence="1 2" key="1">
    <citation type="submission" date="2023-02" db="EMBL/GenBank/DDBJ databases">
        <title>Genome sequence of Lacticaseibacillus sp. KACC 23028.</title>
        <authorList>
            <person name="Kim S."/>
            <person name="Heo J."/>
            <person name="Kwon S.-W."/>
        </authorList>
    </citation>
    <scope>NUCLEOTIDE SEQUENCE [LARGE SCALE GENOMIC DNA]</scope>
    <source>
        <strain evidence="1 2">KACC 23028</strain>
    </source>
</reference>
<protein>
    <recommendedName>
        <fullName evidence="3">Bacteriocin immunity protein</fullName>
    </recommendedName>
</protein>
<evidence type="ECO:0000313" key="2">
    <source>
        <dbReference type="Proteomes" id="UP001220377"/>
    </source>
</evidence>
<evidence type="ECO:0008006" key="3">
    <source>
        <dbReference type="Google" id="ProtNLM"/>
    </source>
</evidence>
<dbReference type="RefSeq" id="WP_274260385.1">
    <property type="nucleotide sequence ID" value="NZ_CP117884.1"/>
</dbReference>
<evidence type="ECO:0000313" key="1">
    <source>
        <dbReference type="EMBL" id="WDF82718.1"/>
    </source>
</evidence>
<keyword evidence="2" id="KW-1185">Reference proteome</keyword>
<dbReference type="Proteomes" id="UP001220377">
    <property type="component" value="Chromosome"/>
</dbReference>
<dbReference type="EMBL" id="CP117884">
    <property type="protein sequence ID" value="WDF82718.1"/>
    <property type="molecule type" value="Genomic_DNA"/>
</dbReference>
<sequence length="92" mass="10092">MAALLTRETLITKLGTIIDDPVISEEVKQVLTKALRELQDPDNPDYSLSISTMRNELSTIGKRTPLPGPIVALMGDLIRSSKNLGLSLIFGW</sequence>